<organism evidence="8 9">
    <name type="scientific">Embleya scabrispora</name>
    <dbReference type="NCBI Taxonomy" id="159449"/>
    <lineage>
        <taxon>Bacteria</taxon>
        <taxon>Bacillati</taxon>
        <taxon>Actinomycetota</taxon>
        <taxon>Actinomycetes</taxon>
        <taxon>Kitasatosporales</taxon>
        <taxon>Streptomycetaceae</taxon>
        <taxon>Embleya</taxon>
    </lineage>
</organism>
<keyword evidence="4" id="KW-0238">DNA-binding</keyword>
<dbReference type="CDD" id="cd06171">
    <property type="entry name" value="Sigma70_r4"/>
    <property type="match status" value="1"/>
</dbReference>
<dbReference type="Pfam" id="PF04542">
    <property type="entry name" value="Sigma70_r2"/>
    <property type="match status" value="1"/>
</dbReference>
<keyword evidence="5" id="KW-0804">Transcription</keyword>
<evidence type="ECO:0000256" key="3">
    <source>
        <dbReference type="ARBA" id="ARBA00023082"/>
    </source>
</evidence>
<evidence type="ECO:0000259" key="7">
    <source>
        <dbReference type="Pfam" id="PF08281"/>
    </source>
</evidence>
<sequence>MGWFHRERTGFVEFAEANQTGLRRTAYLLCGDWHSAEDLAQTALEKVYVAWPKLERQEHPEAYAKRILINTFLDGRRLKSSGEMTGIDADALARTPAPAHGDPELRLTLVDALHTLEPRDRALLVLRYWEDLSVEETARRLGMGGSAVKTGAMRALARLRERVPELTRKAAAEGRP</sequence>
<proteinExistence type="inferred from homology"/>
<dbReference type="STRING" id="159449.B4N89_41850"/>
<dbReference type="GO" id="GO:0006352">
    <property type="term" value="P:DNA-templated transcription initiation"/>
    <property type="evidence" value="ECO:0007669"/>
    <property type="project" value="InterPro"/>
</dbReference>
<dbReference type="InterPro" id="IPR007627">
    <property type="entry name" value="RNA_pol_sigma70_r2"/>
</dbReference>
<reference evidence="8 9" key="1">
    <citation type="submission" date="2017-03" db="EMBL/GenBank/DDBJ databases">
        <title>Draft genome sequence of Streptomyces scabrisporus NF3, endophyte isolated from Amphipterygium adstringens.</title>
        <authorList>
            <person name="Vazquez M."/>
            <person name="Ceapa C.D."/>
            <person name="Rodriguez Luna D."/>
            <person name="Sanchez Esquivel S."/>
        </authorList>
    </citation>
    <scope>NUCLEOTIDE SEQUENCE [LARGE SCALE GENOMIC DNA]</scope>
    <source>
        <strain evidence="8 9">NF3</strain>
    </source>
</reference>
<dbReference type="Proteomes" id="UP000190037">
    <property type="component" value="Unassembled WGS sequence"/>
</dbReference>
<protein>
    <submittedName>
        <fullName evidence="8">SigE family RNA polymerase sigma factor</fullName>
    </submittedName>
</protein>
<dbReference type="NCBIfam" id="TIGR02983">
    <property type="entry name" value="SigE-fam_strep"/>
    <property type="match status" value="1"/>
</dbReference>
<comment type="similarity">
    <text evidence="1">Belongs to the sigma-70 factor family. ECF subfamily.</text>
</comment>
<dbReference type="InterPro" id="IPR014325">
    <property type="entry name" value="RNA_pol_sigma-E_actinobac"/>
</dbReference>
<dbReference type="SUPFAM" id="SSF88946">
    <property type="entry name" value="Sigma2 domain of RNA polymerase sigma factors"/>
    <property type="match status" value="1"/>
</dbReference>
<comment type="caution">
    <text evidence="8">The sequence shown here is derived from an EMBL/GenBank/DDBJ whole genome shotgun (WGS) entry which is preliminary data.</text>
</comment>
<dbReference type="PANTHER" id="PTHR43133">
    <property type="entry name" value="RNA POLYMERASE ECF-TYPE SIGMA FACTO"/>
    <property type="match status" value="1"/>
</dbReference>
<gene>
    <name evidence="8" type="ORF">B4N89_41850</name>
</gene>
<evidence type="ECO:0000256" key="5">
    <source>
        <dbReference type="ARBA" id="ARBA00023163"/>
    </source>
</evidence>
<dbReference type="AlphaFoldDB" id="A0A1T3NKE4"/>
<evidence type="ECO:0000256" key="1">
    <source>
        <dbReference type="ARBA" id="ARBA00010641"/>
    </source>
</evidence>
<dbReference type="InterPro" id="IPR014284">
    <property type="entry name" value="RNA_pol_sigma-70_dom"/>
</dbReference>
<evidence type="ECO:0000256" key="4">
    <source>
        <dbReference type="ARBA" id="ARBA00023125"/>
    </source>
</evidence>
<dbReference type="RefSeq" id="WP_078981870.1">
    <property type="nucleotide sequence ID" value="NZ_MWQN01000004.1"/>
</dbReference>
<dbReference type="InterPro" id="IPR036388">
    <property type="entry name" value="WH-like_DNA-bd_sf"/>
</dbReference>
<name>A0A1T3NKE4_9ACTN</name>
<dbReference type="GO" id="GO:0016987">
    <property type="term" value="F:sigma factor activity"/>
    <property type="evidence" value="ECO:0007669"/>
    <property type="project" value="UniProtKB-KW"/>
</dbReference>
<keyword evidence="3" id="KW-0731">Sigma factor</keyword>
<evidence type="ECO:0000256" key="2">
    <source>
        <dbReference type="ARBA" id="ARBA00023015"/>
    </source>
</evidence>
<dbReference type="Pfam" id="PF08281">
    <property type="entry name" value="Sigma70_r4_2"/>
    <property type="match status" value="1"/>
</dbReference>
<keyword evidence="9" id="KW-1185">Reference proteome</keyword>
<dbReference type="NCBIfam" id="TIGR02937">
    <property type="entry name" value="sigma70-ECF"/>
    <property type="match status" value="1"/>
</dbReference>
<dbReference type="EMBL" id="MWQN01000004">
    <property type="protein sequence ID" value="OPC77111.1"/>
    <property type="molecule type" value="Genomic_DNA"/>
</dbReference>
<evidence type="ECO:0000259" key="6">
    <source>
        <dbReference type="Pfam" id="PF04542"/>
    </source>
</evidence>
<feature type="domain" description="RNA polymerase sigma factor 70 region 4 type 2" evidence="7">
    <location>
        <begin position="108"/>
        <end position="159"/>
    </location>
</feature>
<dbReference type="Gene3D" id="1.10.10.10">
    <property type="entry name" value="Winged helix-like DNA-binding domain superfamily/Winged helix DNA-binding domain"/>
    <property type="match status" value="1"/>
</dbReference>
<dbReference type="Gene3D" id="1.10.1740.10">
    <property type="match status" value="1"/>
</dbReference>
<dbReference type="InterPro" id="IPR013325">
    <property type="entry name" value="RNA_pol_sigma_r2"/>
</dbReference>
<evidence type="ECO:0000313" key="8">
    <source>
        <dbReference type="EMBL" id="OPC77111.1"/>
    </source>
</evidence>
<dbReference type="OrthoDB" id="3783006at2"/>
<dbReference type="InterPro" id="IPR013324">
    <property type="entry name" value="RNA_pol_sigma_r3/r4-like"/>
</dbReference>
<evidence type="ECO:0000313" key="9">
    <source>
        <dbReference type="Proteomes" id="UP000190037"/>
    </source>
</evidence>
<feature type="domain" description="RNA polymerase sigma-70 region 2" evidence="6">
    <location>
        <begin position="16"/>
        <end position="77"/>
    </location>
</feature>
<dbReference type="GO" id="GO:0003677">
    <property type="term" value="F:DNA binding"/>
    <property type="evidence" value="ECO:0007669"/>
    <property type="project" value="UniProtKB-KW"/>
</dbReference>
<dbReference type="SUPFAM" id="SSF88659">
    <property type="entry name" value="Sigma3 and sigma4 domains of RNA polymerase sigma factors"/>
    <property type="match status" value="1"/>
</dbReference>
<dbReference type="InterPro" id="IPR013249">
    <property type="entry name" value="RNA_pol_sigma70_r4_t2"/>
</dbReference>
<accession>A0A1T3NKE4</accession>
<dbReference type="InterPro" id="IPR039425">
    <property type="entry name" value="RNA_pol_sigma-70-like"/>
</dbReference>
<dbReference type="PANTHER" id="PTHR43133:SF50">
    <property type="entry name" value="ECF RNA POLYMERASE SIGMA FACTOR SIGM"/>
    <property type="match status" value="1"/>
</dbReference>
<keyword evidence="2" id="KW-0805">Transcription regulation</keyword>